<dbReference type="STRING" id="49547.MBCUR_12220"/>
<evidence type="ECO:0000313" key="3">
    <source>
        <dbReference type="EMBL" id="KZX11957.1"/>
    </source>
</evidence>
<dbReference type="Gene3D" id="3.20.20.140">
    <property type="entry name" value="Metal-dependent hydrolases"/>
    <property type="match status" value="1"/>
</dbReference>
<reference evidence="3 4" key="1">
    <citation type="submission" date="2016-04" db="EMBL/GenBank/DDBJ databases">
        <title>Genome sequence of Methanobrevibacter curvatus DSM 11111.</title>
        <authorList>
            <person name="Poehlein A."/>
            <person name="Seedorf H."/>
            <person name="Daniel R."/>
        </authorList>
    </citation>
    <scope>NUCLEOTIDE SEQUENCE [LARGE SCALE GENOMIC DNA]</scope>
    <source>
        <strain evidence="3 4">DSM 11111</strain>
    </source>
</reference>
<dbReference type="GO" id="GO:0004536">
    <property type="term" value="F:DNA nuclease activity"/>
    <property type="evidence" value="ECO:0007669"/>
    <property type="project" value="InterPro"/>
</dbReference>
<sequence length="225" mass="25601">MTAIINSGTSFDGNISSLKLANKHDGFIYTSFGFHPISSAKIGEEVLNKVINQTISHMDEIVAIGEVGLDFFYVKDKSEREKQKKIFHKFAHLANEYKKPILIHCRDAERKAFNIIKDYEDIPEVIFHCFSGSLKTAKRIMNLDYKMSVATMICYSKKHQDLFKEIPLEYILTETDSPYLALERGLRNEPVNVKNAIKKIAQLKGISYGEVDKITESTAKKVFGI</sequence>
<name>A0A166C7M2_9EURY</name>
<evidence type="ECO:0000313" key="4">
    <source>
        <dbReference type="Proteomes" id="UP000077245"/>
    </source>
</evidence>
<accession>A0A166C7M2</accession>
<dbReference type="GO" id="GO:0016788">
    <property type="term" value="F:hydrolase activity, acting on ester bonds"/>
    <property type="evidence" value="ECO:0007669"/>
    <property type="project" value="InterPro"/>
</dbReference>
<proteinExistence type="predicted"/>
<feature type="binding site" evidence="2">
    <location>
        <position position="104"/>
    </location>
    <ligand>
        <name>a divalent metal cation</name>
        <dbReference type="ChEBI" id="CHEBI:60240"/>
        <label>2</label>
    </ligand>
</feature>
<comment type="caution">
    <text evidence="3">The sequence shown here is derived from an EMBL/GenBank/DDBJ whole genome shotgun (WGS) entry which is preliminary data.</text>
</comment>
<evidence type="ECO:0000256" key="1">
    <source>
        <dbReference type="ARBA" id="ARBA00022723"/>
    </source>
</evidence>
<dbReference type="AlphaFoldDB" id="A0A166C7M2"/>
<dbReference type="EC" id="3.1.21.-" evidence="3"/>
<dbReference type="PIRSF" id="PIRSF005902">
    <property type="entry name" value="DNase_TatD"/>
    <property type="match status" value="1"/>
</dbReference>
<dbReference type="EMBL" id="LWMV01000177">
    <property type="protein sequence ID" value="KZX11957.1"/>
    <property type="molecule type" value="Genomic_DNA"/>
</dbReference>
<dbReference type="Pfam" id="PF01026">
    <property type="entry name" value="TatD_DNase"/>
    <property type="match status" value="1"/>
</dbReference>
<organism evidence="3 4">
    <name type="scientific">Methanobrevibacter curvatus</name>
    <dbReference type="NCBI Taxonomy" id="49547"/>
    <lineage>
        <taxon>Archaea</taxon>
        <taxon>Methanobacteriati</taxon>
        <taxon>Methanobacteriota</taxon>
        <taxon>Methanomada group</taxon>
        <taxon>Methanobacteria</taxon>
        <taxon>Methanobacteriales</taxon>
        <taxon>Methanobacteriaceae</taxon>
        <taxon>Methanobrevibacter</taxon>
    </lineage>
</organism>
<gene>
    <name evidence="3" type="primary">tatD_2</name>
    <name evidence="3" type="ORF">MBCUR_12220</name>
</gene>
<feature type="binding site" evidence="2">
    <location>
        <position position="128"/>
    </location>
    <ligand>
        <name>a divalent metal cation</name>
        <dbReference type="ChEBI" id="CHEBI:60240"/>
        <label>2</label>
    </ligand>
</feature>
<keyword evidence="1 2" id="KW-0479">Metal-binding</keyword>
<dbReference type="PANTHER" id="PTHR46124:SF2">
    <property type="entry name" value="D-AMINOACYL-TRNA DEACYLASE"/>
    <property type="match status" value="1"/>
</dbReference>
<dbReference type="PANTHER" id="PTHR46124">
    <property type="entry name" value="D-AMINOACYL-TRNA DEACYLASE"/>
    <property type="match status" value="1"/>
</dbReference>
<feature type="binding site" evidence="2">
    <location>
        <position position="66"/>
    </location>
    <ligand>
        <name>a divalent metal cation</name>
        <dbReference type="ChEBI" id="CHEBI:60240"/>
        <label>1</label>
    </ligand>
</feature>
<dbReference type="CDD" id="cd01310">
    <property type="entry name" value="TatD_DNAse"/>
    <property type="match status" value="1"/>
</dbReference>
<dbReference type="InterPro" id="IPR001130">
    <property type="entry name" value="TatD-like"/>
</dbReference>
<feature type="binding site" evidence="2">
    <location>
        <position position="176"/>
    </location>
    <ligand>
        <name>a divalent metal cation</name>
        <dbReference type="ChEBI" id="CHEBI:60240"/>
        <label>1</label>
    </ligand>
</feature>
<protein>
    <submittedName>
        <fullName evidence="3">Tat-linked quality control protein TatD</fullName>
        <ecNumber evidence="3">3.1.21.-</ecNumber>
    </submittedName>
</protein>
<dbReference type="GO" id="GO:0046872">
    <property type="term" value="F:metal ion binding"/>
    <property type="evidence" value="ECO:0007669"/>
    <property type="project" value="UniProtKB-KW"/>
</dbReference>
<dbReference type="PATRIC" id="fig|49547.3.peg.1313"/>
<keyword evidence="3" id="KW-0378">Hydrolase</keyword>
<dbReference type="SUPFAM" id="SSF51556">
    <property type="entry name" value="Metallo-dependent hydrolases"/>
    <property type="match status" value="1"/>
</dbReference>
<dbReference type="Proteomes" id="UP000077245">
    <property type="component" value="Unassembled WGS sequence"/>
</dbReference>
<dbReference type="NCBIfam" id="TIGR00010">
    <property type="entry name" value="YchF/TatD family DNA exonuclease"/>
    <property type="match status" value="1"/>
</dbReference>
<dbReference type="InterPro" id="IPR015991">
    <property type="entry name" value="TatD/YcfH-like"/>
</dbReference>
<dbReference type="InterPro" id="IPR032466">
    <property type="entry name" value="Metal_Hydrolase"/>
</dbReference>
<keyword evidence="4" id="KW-1185">Reference proteome</keyword>
<evidence type="ECO:0000256" key="2">
    <source>
        <dbReference type="PIRSR" id="PIRSR005902-1"/>
    </source>
</evidence>